<name>I2F6Q1_9BACT</name>
<protein>
    <submittedName>
        <fullName evidence="1">Uncharacterized protein</fullName>
    </submittedName>
</protein>
<dbReference type="HOGENOM" id="CLU_2789087_0_0_0"/>
<dbReference type="RefSeq" id="WP_014731399.1">
    <property type="nucleotide sequence ID" value="NC_017934.1"/>
</dbReference>
<proteinExistence type="predicted"/>
<dbReference type="EMBL" id="CP003532">
    <property type="protein sequence ID" value="AFK07604.1"/>
    <property type="molecule type" value="Genomic_DNA"/>
</dbReference>
<dbReference type="KEGG" id="mpg:Theba_1961"/>
<dbReference type="AlphaFoldDB" id="I2F6Q1"/>
<evidence type="ECO:0000313" key="1">
    <source>
        <dbReference type="EMBL" id="AFK07604.1"/>
    </source>
</evidence>
<dbReference type="Gene3D" id="3.30.420.40">
    <property type="match status" value="1"/>
</dbReference>
<dbReference type="GeneID" id="87107722"/>
<dbReference type="Proteomes" id="UP000002881">
    <property type="component" value="Chromosome"/>
</dbReference>
<gene>
    <name evidence="1" type="ORF">Theba_1961</name>
</gene>
<evidence type="ECO:0000313" key="2">
    <source>
        <dbReference type="Proteomes" id="UP000002881"/>
    </source>
</evidence>
<sequence length="68" mass="7162" precursor="true">MKALGVVISGTMIKTAVVACSGEISQRKNHATSRDLKNQILTIITEEISSDSVSSIRIGTAGTLFRGV</sequence>
<dbReference type="STRING" id="660470.Theba_1961"/>
<accession>I2F6Q1</accession>
<reference evidence="1 2" key="1">
    <citation type="journal article" date="2012" name="Genome Biol. Evol.">
        <title>Genome Sequence of the Mesophilic Thermotogales Bacterium Mesotoga prima MesG1.Ag.4.2 Reveals the Largest Thermotogales Genome To Date.</title>
        <authorList>
            <person name="Zhaxybayeva O."/>
            <person name="Swithers K.S."/>
            <person name="Foght J."/>
            <person name="Green A.G."/>
            <person name="Bruce D."/>
            <person name="Detter C."/>
            <person name="Han S."/>
            <person name="Teshima H."/>
            <person name="Han J."/>
            <person name="Woyke T."/>
            <person name="Pitluck S."/>
            <person name="Nolan M."/>
            <person name="Ivanova N."/>
            <person name="Pati A."/>
            <person name="Land M.L."/>
            <person name="Dlutek M."/>
            <person name="Doolittle W.F."/>
            <person name="Noll K.M."/>
            <person name="Nesbo C.L."/>
        </authorList>
    </citation>
    <scope>NUCLEOTIDE SEQUENCE [LARGE SCALE GENOMIC DNA]</scope>
    <source>
        <strain evidence="2">mesG1.Ag.4.2</strain>
    </source>
</reference>
<organism evidence="1 2">
    <name type="scientific">Mesotoga prima MesG1.Ag.4.2</name>
    <dbReference type="NCBI Taxonomy" id="660470"/>
    <lineage>
        <taxon>Bacteria</taxon>
        <taxon>Thermotogati</taxon>
        <taxon>Thermotogota</taxon>
        <taxon>Thermotogae</taxon>
        <taxon>Kosmotogales</taxon>
        <taxon>Kosmotogaceae</taxon>
        <taxon>Mesotoga</taxon>
    </lineage>
</organism>
<keyword evidence="2" id="KW-1185">Reference proteome</keyword>